<dbReference type="CDD" id="cd18186">
    <property type="entry name" value="BTB_POZ_ZBTB_KLHL-like"/>
    <property type="match status" value="1"/>
</dbReference>
<dbReference type="InterPro" id="IPR011333">
    <property type="entry name" value="SKP1/BTB/POZ_sf"/>
</dbReference>
<dbReference type="eggNOG" id="ENOG502SMAU">
    <property type="taxonomic scope" value="Eukaryota"/>
</dbReference>
<organism evidence="3">
    <name type="scientific">Grosmannia clavigera (strain kw1407 / UAMH 11150)</name>
    <name type="common">Blue stain fungus</name>
    <name type="synonym">Graphiocladiella clavigera</name>
    <dbReference type="NCBI Taxonomy" id="655863"/>
    <lineage>
        <taxon>Eukaryota</taxon>
        <taxon>Fungi</taxon>
        <taxon>Dikarya</taxon>
        <taxon>Ascomycota</taxon>
        <taxon>Pezizomycotina</taxon>
        <taxon>Sordariomycetes</taxon>
        <taxon>Sordariomycetidae</taxon>
        <taxon>Ophiostomatales</taxon>
        <taxon>Ophiostomataceae</taxon>
        <taxon>Leptographium</taxon>
    </lineage>
</organism>
<dbReference type="OrthoDB" id="4587411at2759"/>
<dbReference type="InterPro" id="IPR000210">
    <property type="entry name" value="BTB/POZ_dom"/>
</dbReference>
<reference evidence="2 3" key="1">
    <citation type="journal article" date="2011" name="Proc. Natl. Acad. Sci. U.S.A.">
        <title>Genome and transcriptome analyses of the mountain pine beetle-fungal symbiont Grosmannia clavigera, a lodgepole pine pathogen.</title>
        <authorList>
            <person name="DiGuistini S."/>
            <person name="Wang Y."/>
            <person name="Liao N.Y."/>
            <person name="Taylor G."/>
            <person name="Tanguay P."/>
            <person name="Feau N."/>
            <person name="Henrissat B."/>
            <person name="Chan S.K."/>
            <person name="Hesse-Orce U."/>
            <person name="Alamouti S.M."/>
            <person name="Tsui C.K.M."/>
            <person name="Docking R.T."/>
            <person name="Levasseur A."/>
            <person name="Haridas S."/>
            <person name="Robertson G."/>
            <person name="Birol I."/>
            <person name="Holt R.A."/>
            <person name="Marra M.A."/>
            <person name="Hamelin R.C."/>
            <person name="Hirst M."/>
            <person name="Jones S.J.M."/>
            <person name="Bohlmann J."/>
            <person name="Breuil C."/>
        </authorList>
    </citation>
    <scope>NUCLEOTIDE SEQUENCE [LARGE SCALE GENOMIC DNA]</scope>
    <source>
        <strain evidence="3">kw1407 / UAMH 11150</strain>
    </source>
</reference>
<keyword evidence="3" id="KW-1185">Reference proteome</keyword>
<sequence>MKDMNSTGSITGTEPVVDIFADGDVILVVGPQAVQLRVHSLFLQSVSKVFQVMFGQRWSEGRDLSKDHPKSVVLEEDNAEAMQTICCVIHHRSNMLPTEIPPEKVLEIGIVSGKYDLASALKYVIAQWLHPSGTHSILDSGYLAASAFLFDDAGRFQQLTLTLILDYATTYRTLLENKRVRDFLPWQAVCEQQNDWLCRYRGRD</sequence>
<evidence type="ECO:0000313" key="2">
    <source>
        <dbReference type="EMBL" id="EFW98634.1"/>
    </source>
</evidence>
<evidence type="ECO:0000313" key="3">
    <source>
        <dbReference type="Proteomes" id="UP000007796"/>
    </source>
</evidence>
<dbReference type="Gene3D" id="3.30.710.10">
    <property type="entry name" value="Potassium Channel Kv1.1, Chain A"/>
    <property type="match status" value="1"/>
</dbReference>
<dbReference type="RefSeq" id="XP_014168117.1">
    <property type="nucleotide sequence ID" value="XM_014312642.1"/>
</dbReference>
<gene>
    <name evidence="2" type="ORF">CMQ_4486</name>
</gene>
<dbReference type="Proteomes" id="UP000007796">
    <property type="component" value="Unassembled WGS sequence"/>
</dbReference>
<proteinExistence type="predicted"/>
<dbReference type="Pfam" id="PF00651">
    <property type="entry name" value="BTB"/>
    <property type="match status" value="1"/>
</dbReference>
<dbReference type="InParanoid" id="F0XV53"/>
<name>F0XV53_GROCL</name>
<feature type="domain" description="BTB" evidence="1">
    <location>
        <begin position="23"/>
        <end position="98"/>
    </location>
</feature>
<dbReference type="STRING" id="655863.F0XV53"/>
<accession>F0XV53</accession>
<dbReference type="PROSITE" id="PS50097">
    <property type="entry name" value="BTB"/>
    <property type="match status" value="1"/>
</dbReference>
<dbReference type="EMBL" id="GL630006">
    <property type="protein sequence ID" value="EFW98634.1"/>
    <property type="molecule type" value="Genomic_DNA"/>
</dbReference>
<dbReference type="HOGENOM" id="CLU_054243_5_0_1"/>
<dbReference type="AlphaFoldDB" id="F0XV53"/>
<protein>
    <submittedName>
        <fullName evidence="2">Btb/poz-like protein</fullName>
    </submittedName>
</protein>
<dbReference type="GeneID" id="25977702"/>
<evidence type="ECO:0000259" key="1">
    <source>
        <dbReference type="PROSITE" id="PS50097"/>
    </source>
</evidence>
<dbReference type="SUPFAM" id="SSF54695">
    <property type="entry name" value="POZ domain"/>
    <property type="match status" value="1"/>
</dbReference>